<dbReference type="Proteomes" id="UP000716291">
    <property type="component" value="Unassembled WGS sequence"/>
</dbReference>
<protein>
    <submittedName>
        <fullName evidence="2">Uncharacterized protein</fullName>
    </submittedName>
</protein>
<dbReference type="AlphaFoldDB" id="A0A9P7BJN8"/>
<evidence type="ECO:0000256" key="1">
    <source>
        <dbReference type="SAM" id="MobiDB-lite"/>
    </source>
</evidence>
<keyword evidence="3" id="KW-1185">Reference proteome</keyword>
<organism evidence="2 3">
    <name type="scientific">Rhizopus oryzae</name>
    <name type="common">Mucormycosis agent</name>
    <name type="synonym">Rhizopus arrhizus var. delemar</name>
    <dbReference type="NCBI Taxonomy" id="64495"/>
    <lineage>
        <taxon>Eukaryota</taxon>
        <taxon>Fungi</taxon>
        <taxon>Fungi incertae sedis</taxon>
        <taxon>Mucoromycota</taxon>
        <taxon>Mucoromycotina</taxon>
        <taxon>Mucoromycetes</taxon>
        <taxon>Mucorales</taxon>
        <taxon>Mucorineae</taxon>
        <taxon>Rhizopodaceae</taxon>
        <taxon>Rhizopus</taxon>
    </lineage>
</organism>
<evidence type="ECO:0000313" key="3">
    <source>
        <dbReference type="Proteomes" id="UP000716291"/>
    </source>
</evidence>
<accession>A0A9P7BJN8</accession>
<dbReference type="EMBL" id="JAANQT010008912">
    <property type="protein sequence ID" value="KAG1279306.1"/>
    <property type="molecule type" value="Genomic_DNA"/>
</dbReference>
<sequence length="91" mass="9504">MLAFTTITPSAVPSTGARLDSRQYPAEMSVVFANPCSARPRRPAMLIVTSVPSSVVTRAVSARVKASARPSICGRKASKSASQPSARKKSG</sequence>
<gene>
    <name evidence="2" type="ORF">G6F64_014583</name>
</gene>
<comment type="caution">
    <text evidence="2">The sequence shown here is derived from an EMBL/GenBank/DDBJ whole genome shotgun (WGS) entry which is preliminary data.</text>
</comment>
<feature type="region of interest" description="Disordered" evidence="1">
    <location>
        <begin position="67"/>
        <end position="91"/>
    </location>
</feature>
<proteinExistence type="predicted"/>
<reference evidence="2" key="1">
    <citation type="journal article" date="2020" name="Microb. Genom.">
        <title>Genetic diversity of clinical and environmental Mucorales isolates obtained from an investigation of mucormycosis cases among solid organ transplant recipients.</title>
        <authorList>
            <person name="Nguyen M.H."/>
            <person name="Kaul D."/>
            <person name="Muto C."/>
            <person name="Cheng S.J."/>
            <person name="Richter R.A."/>
            <person name="Bruno V.M."/>
            <person name="Liu G."/>
            <person name="Beyhan S."/>
            <person name="Sundermann A.J."/>
            <person name="Mounaud S."/>
            <person name="Pasculle A.W."/>
            <person name="Nierman W.C."/>
            <person name="Driscoll E."/>
            <person name="Cumbie R."/>
            <person name="Clancy C.J."/>
            <person name="Dupont C.L."/>
        </authorList>
    </citation>
    <scope>NUCLEOTIDE SEQUENCE</scope>
    <source>
        <strain evidence="2">GL11</strain>
    </source>
</reference>
<evidence type="ECO:0000313" key="2">
    <source>
        <dbReference type="EMBL" id="KAG1279306.1"/>
    </source>
</evidence>
<name>A0A9P7BJN8_RHIOR</name>